<dbReference type="AlphaFoldDB" id="A0A655U9D4"/>
<dbReference type="Proteomes" id="UP000041770">
    <property type="component" value="Unassembled WGS sequence"/>
</dbReference>
<accession>A0A655U9D4</accession>
<name>A0A655U9D4_VIBCL</name>
<organism evidence="1 4">
    <name type="scientific">Vibrio cholerae</name>
    <dbReference type="NCBI Taxonomy" id="666"/>
    <lineage>
        <taxon>Bacteria</taxon>
        <taxon>Pseudomonadati</taxon>
        <taxon>Pseudomonadota</taxon>
        <taxon>Gammaproteobacteria</taxon>
        <taxon>Vibrionales</taxon>
        <taxon>Vibrionaceae</taxon>
        <taxon>Vibrio</taxon>
    </lineage>
</organism>
<dbReference type="Proteomes" id="UP000044806">
    <property type="component" value="Unassembled WGS sequence"/>
</dbReference>
<keyword evidence="1" id="KW-0808">Transferase</keyword>
<sequence length="42" mass="4782">MIHARNEEQWQQAANALQSAIKVGGDYLPTPDVYRQIRAQDV</sequence>
<evidence type="ECO:0000313" key="2">
    <source>
        <dbReference type="EMBL" id="CSC79774.1"/>
    </source>
</evidence>
<keyword evidence="1" id="KW-0328">Glycosyltransferase</keyword>
<evidence type="ECO:0000313" key="1">
    <source>
        <dbReference type="EMBL" id="CRZ96905.1"/>
    </source>
</evidence>
<dbReference type="EC" id="2.4.2.4" evidence="1"/>
<reference evidence="3 4" key="1">
    <citation type="submission" date="2015-07" db="EMBL/GenBank/DDBJ databases">
        <authorList>
            <consortium name="Pathogen Informatics"/>
        </authorList>
    </citation>
    <scope>NUCLEOTIDE SEQUENCE [LARGE SCALE GENOMIC DNA]</scope>
    <source>
        <strain evidence="2 3">A316</strain>
        <strain evidence="1 4">A51</strain>
    </source>
</reference>
<protein>
    <submittedName>
        <fullName evidence="1">Thymidine phosphorylase</fullName>
        <ecNumber evidence="1">2.4.2.4</ecNumber>
    </submittedName>
</protein>
<gene>
    <name evidence="1" type="primary">deoA</name>
    <name evidence="1" type="ORF">ERS013165_00672</name>
    <name evidence="2" type="ORF">ERS013200_02309</name>
</gene>
<dbReference type="EMBL" id="CWQY01000014">
    <property type="protein sequence ID" value="CSC79774.1"/>
    <property type="molecule type" value="Genomic_DNA"/>
</dbReference>
<dbReference type="EMBL" id="CWOW01000002">
    <property type="protein sequence ID" value="CRZ96905.1"/>
    <property type="molecule type" value="Genomic_DNA"/>
</dbReference>
<proteinExistence type="predicted"/>
<dbReference type="GO" id="GO:0009032">
    <property type="term" value="F:thymidine phosphorylase activity"/>
    <property type="evidence" value="ECO:0007669"/>
    <property type="project" value="UniProtKB-EC"/>
</dbReference>
<evidence type="ECO:0000313" key="4">
    <source>
        <dbReference type="Proteomes" id="UP000044806"/>
    </source>
</evidence>
<evidence type="ECO:0000313" key="3">
    <source>
        <dbReference type="Proteomes" id="UP000041770"/>
    </source>
</evidence>